<dbReference type="AlphaFoldDB" id="A0A6J5FZ29"/>
<dbReference type="EMBL" id="CADIKI010000006">
    <property type="protein sequence ID" value="CAB3789366.1"/>
    <property type="molecule type" value="Genomic_DNA"/>
</dbReference>
<proteinExistence type="predicted"/>
<evidence type="ECO:0000313" key="2">
    <source>
        <dbReference type="Proteomes" id="UP000494252"/>
    </source>
</evidence>
<accession>A0A6J5FZ29</accession>
<dbReference type="Proteomes" id="UP000494252">
    <property type="component" value="Unassembled WGS sequence"/>
</dbReference>
<protein>
    <submittedName>
        <fullName evidence="1">Uncharacterized protein</fullName>
    </submittedName>
</protein>
<sequence length="66" mass="7180">MKAIRIDELHRHEEMTSADMARVVGGAGKDKEPVGKPTHIDAINGVLTFGDGSKWSMDLNGKLHPL</sequence>
<organism evidence="1 2">
    <name type="scientific">Paraburkholderia fynbosensis</name>
    <dbReference type="NCBI Taxonomy" id="1200993"/>
    <lineage>
        <taxon>Bacteria</taxon>
        <taxon>Pseudomonadati</taxon>
        <taxon>Pseudomonadota</taxon>
        <taxon>Betaproteobacteria</taxon>
        <taxon>Burkholderiales</taxon>
        <taxon>Burkholderiaceae</taxon>
        <taxon>Paraburkholderia</taxon>
    </lineage>
</organism>
<keyword evidence="2" id="KW-1185">Reference proteome</keyword>
<gene>
    <name evidence="1" type="ORF">LMG27177_02647</name>
</gene>
<name>A0A6J5FZ29_9BURK</name>
<evidence type="ECO:0000313" key="1">
    <source>
        <dbReference type="EMBL" id="CAB3789366.1"/>
    </source>
</evidence>
<reference evidence="1 2" key="1">
    <citation type="submission" date="2020-04" db="EMBL/GenBank/DDBJ databases">
        <authorList>
            <person name="De Canck E."/>
        </authorList>
    </citation>
    <scope>NUCLEOTIDE SEQUENCE [LARGE SCALE GENOMIC DNA]</scope>
    <source>
        <strain evidence="1 2">LMG 27177</strain>
    </source>
</reference>